<organism evidence="2 3">
    <name type="scientific">Streptomyces hazeniae</name>
    <dbReference type="NCBI Taxonomy" id="3075538"/>
    <lineage>
        <taxon>Bacteria</taxon>
        <taxon>Bacillati</taxon>
        <taxon>Actinomycetota</taxon>
        <taxon>Actinomycetes</taxon>
        <taxon>Kitasatosporales</taxon>
        <taxon>Streptomycetaceae</taxon>
        <taxon>Streptomyces</taxon>
    </lineage>
</organism>
<dbReference type="SUPFAM" id="SSF103084">
    <property type="entry name" value="Holliday junction resolvase RusA"/>
    <property type="match status" value="1"/>
</dbReference>
<name>A0ABU2NWL8_9ACTN</name>
<dbReference type="Pfam" id="PF05866">
    <property type="entry name" value="RusA"/>
    <property type="match status" value="1"/>
</dbReference>
<protein>
    <submittedName>
        <fullName evidence="2">RusA family crossover junction endodeoxyribonuclease</fullName>
    </submittedName>
</protein>
<evidence type="ECO:0000256" key="1">
    <source>
        <dbReference type="SAM" id="MobiDB-lite"/>
    </source>
</evidence>
<sequence length="171" mass="18116">MTTTPILAPAPPAPDLTVVVRGHRPAPQGSKRHVGRGRMVEQSKRVAPWRAAVKVAAERATRTAHVMQYGGAPAGQVAPLDGPLSVEVVFTVRKPASAPKRRITWPTTRDSGDLDKLLRSTFDALTDAGAIADDSRVVEVTARKVHPGEGLDALAEPGAVIRIWTLGGDAQ</sequence>
<accession>A0ABU2NWL8</accession>
<dbReference type="InterPro" id="IPR036614">
    <property type="entry name" value="RusA-like_sf"/>
</dbReference>
<dbReference type="Gene3D" id="3.30.1330.70">
    <property type="entry name" value="Holliday junction resolvase RusA"/>
    <property type="match status" value="1"/>
</dbReference>
<keyword evidence="3" id="KW-1185">Reference proteome</keyword>
<dbReference type="Proteomes" id="UP001183414">
    <property type="component" value="Unassembled WGS sequence"/>
</dbReference>
<gene>
    <name evidence="2" type="ORF">RM572_21740</name>
</gene>
<proteinExistence type="predicted"/>
<comment type="caution">
    <text evidence="2">The sequence shown here is derived from an EMBL/GenBank/DDBJ whole genome shotgun (WGS) entry which is preliminary data.</text>
</comment>
<reference evidence="3" key="1">
    <citation type="submission" date="2023-07" db="EMBL/GenBank/DDBJ databases">
        <title>30 novel species of actinomycetes from the DSMZ collection.</title>
        <authorList>
            <person name="Nouioui I."/>
        </authorList>
    </citation>
    <scope>NUCLEOTIDE SEQUENCE [LARGE SCALE GENOMIC DNA]</scope>
    <source>
        <strain evidence="3">DSM 42041</strain>
    </source>
</reference>
<evidence type="ECO:0000313" key="2">
    <source>
        <dbReference type="EMBL" id="MDT0381384.1"/>
    </source>
</evidence>
<dbReference type="InterPro" id="IPR008822">
    <property type="entry name" value="Endonuclease_RusA-like"/>
</dbReference>
<dbReference type="RefSeq" id="WP_311675075.1">
    <property type="nucleotide sequence ID" value="NZ_JAVREQ010000022.1"/>
</dbReference>
<feature type="region of interest" description="Disordered" evidence="1">
    <location>
        <begin position="1"/>
        <end position="38"/>
    </location>
</feature>
<evidence type="ECO:0000313" key="3">
    <source>
        <dbReference type="Proteomes" id="UP001183414"/>
    </source>
</evidence>
<dbReference type="EMBL" id="JAVREQ010000022">
    <property type="protein sequence ID" value="MDT0381384.1"/>
    <property type="molecule type" value="Genomic_DNA"/>
</dbReference>